<keyword evidence="7" id="KW-0378">Hydrolase</keyword>
<comment type="similarity">
    <text evidence="3">Belongs to the phospholipase D family. C2-PLD subfamily.</text>
</comment>
<evidence type="ECO:0000256" key="4">
    <source>
        <dbReference type="ARBA" id="ARBA00012027"/>
    </source>
</evidence>
<evidence type="ECO:0000259" key="14">
    <source>
        <dbReference type="PROSITE" id="PS50035"/>
    </source>
</evidence>
<comment type="cofactor">
    <cofactor evidence="2">
        <name>Ca(2+)</name>
        <dbReference type="ChEBI" id="CHEBI:29108"/>
    </cofactor>
</comment>
<dbReference type="PROSITE" id="PS50035">
    <property type="entry name" value="PLD"/>
    <property type="match status" value="1"/>
</dbReference>
<keyword evidence="5" id="KW-0479">Metal-binding</keyword>
<dbReference type="STRING" id="35608.A0A2U1Q7G2"/>
<evidence type="ECO:0000313" key="15">
    <source>
        <dbReference type="EMBL" id="PWA93944.1"/>
    </source>
</evidence>
<evidence type="ECO:0000256" key="7">
    <source>
        <dbReference type="ARBA" id="ARBA00022801"/>
    </source>
</evidence>
<dbReference type="OrthoDB" id="14911at2759"/>
<protein>
    <recommendedName>
        <fullName evidence="11">Phospholipase D alpha 1</fullName>
        <ecNumber evidence="4">3.1.4.4</ecNumber>
    </recommendedName>
    <alternativeName>
        <fullName evidence="12">Choline phosphatase 1</fullName>
    </alternativeName>
    <alternativeName>
        <fullName evidence="13">Phosphatidylcholine-hydrolyzing phospholipase D 1</fullName>
    </alternativeName>
</protein>
<organism evidence="15 16">
    <name type="scientific">Artemisia annua</name>
    <name type="common">Sweet wormwood</name>
    <dbReference type="NCBI Taxonomy" id="35608"/>
    <lineage>
        <taxon>Eukaryota</taxon>
        <taxon>Viridiplantae</taxon>
        <taxon>Streptophyta</taxon>
        <taxon>Embryophyta</taxon>
        <taxon>Tracheophyta</taxon>
        <taxon>Spermatophyta</taxon>
        <taxon>Magnoliopsida</taxon>
        <taxon>eudicotyledons</taxon>
        <taxon>Gunneridae</taxon>
        <taxon>Pentapetalae</taxon>
        <taxon>asterids</taxon>
        <taxon>campanulids</taxon>
        <taxon>Asterales</taxon>
        <taxon>Asteraceae</taxon>
        <taxon>Asteroideae</taxon>
        <taxon>Anthemideae</taxon>
        <taxon>Artemisiinae</taxon>
        <taxon>Artemisia</taxon>
    </lineage>
</organism>
<keyword evidence="10" id="KW-0443">Lipid metabolism</keyword>
<evidence type="ECO:0000256" key="10">
    <source>
        <dbReference type="ARBA" id="ARBA00023098"/>
    </source>
</evidence>
<evidence type="ECO:0000256" key="5">
    <source>
        <dbReference type="ARBA" id="ARBA00022723"/>
    </source>
</evidence>
<accession>A0A2U1Q7G2</accession>
<evidence type="ECO:0000256" key="6">
    <source>
        <dbReference type="ARBA" id="ARBA00022737"/>
    </source>
</evidence>
<evidence type="ECO:0000256" key="3">
    <source>
        <dbReference type="ARBA" id="ARBA00010683"/>
    </source>
</evidence>
<dbReference type="Proteomes" id="UP000245207">
    <property type="component" value="Unassembled WGS sequence"/>
</dbReference>
<keyword evidence="16" id="KW-1185">Reference proteome</keyword>
<reference evidence="15 16" key="1">
    <citation type="journal article" date="2018" name="Mol. Plant">
        <title>The genome of Artemisia annua provides insight into the evolution of Asteraceae family and artemisinin biosynthesis.</title>
        <authorList>
            <person name="Shen Q."/>
            <person name="Zhang L."/>
            <person name="Liao Z."/>
            <person name="Wang S."/>
            <person name="Yan T."/>
            <person name="Shi P."/>
            <person name="Liu M."/>
            <person name="Fu X."/>
            <person name="Pan Q."/>
            <person name="Wang Y."/>
            <person name="Lv Z."/>
            <person name="Lu X."/>
            <person name="Zhang F."/>
            <person name="Jiang W."/>
            <person name="Ma Y."/>
            <person name="Chen M."/>
            <person name="Hao X."/>
            <person name="Li L."/>
            <person name="Tang Y."/>
            <person name="Lv G."/>
            <person name="Zhou Y."/>
            <person name="Sun X."/>
            <person name="Brodelius P.E."/>
            <person name="Rose J.K.C."/>
            <person name="Tang K."/>
        </authorList>
    </citation>
    <scope>NUCLEOTIDE SEQUENCE [LARGE SCALE GENOMIC DNA]</scope>
    <source>
        <strain evidence="16">cv. Huhao1</strain>
        <tissue evidence="15">Leaf</tissue>
    </source>
</reference>
<dbReference type="GO" id="GO:0004630">
    <property type="term" value="F:phospholipase D activity"/>
    <property type="evidence" value="ECO:0007669"/>
    <property type="project" value="UniProtKB-EC"/>
</dbReference>
<gene>
    <name evidence="15" type="ORF">CTI12_AA065960</name>
</gene>
<proteinExistence type="inferred from homology"/>
<dbReference type="Gene3D" id="3.80.10.10">
    <property type="entry name" value="Ribonuclease Inhibitor"/>
    <property type="match status" value="2"/>
</dbReference>
<dbReference type="InterPro" id="IPR001736">
    <property type="entry name" value="PLipase_D/transphosphatidylase"/>
</dbReference>
<dbReference type="InterPro" id="IPR032675">
    <property type="entry name" value="LRR_dom_sf"/>
</dbReference>
<dbReference type="GO" id="GO:0046872">
    <property type="term" value="F:metal ion binding"/>
    <property type="evidence" value="ECO:0007669"/>
    <property type="project" value="UniProtKB-KW"/>
</dbReference>
<dbReference type="SUPFAM" id="SSF56024">
    <property type="entry name" value="Phospholipase D/nuclease"/>
    <property type="match status" value="1"/>
</dbReference>
<comment type="caution">
    <text evidence="15">The sequence shown here is derived from an EMBL/GenBank/DDBJ whole genome shotgun (WGS) entry which is preliminary data.</text>
</comment>
<dbReference type="PANTHER" id="PTHR18896">
    <property type="entry name" value="PHOSPHOLIPASE D"/>
    <property type="match status" value="1"/>
</dbReference>
<comment type="catalytic activity">
    <reaction evidence="1">
        <text>a 1,2-diacyl-sn-glycero-3-phosphocholine + H2O = a 1,2-diacyl-sn-glycero-3-phosphate + choline + H(+)</text>
        <dbReference type="Rhea" id="RHEA:14445"/>
        <dbReference type="ChEBI" id="CHEBI:15354"/>
        <dbReference type="ChEBI" id="CHEBI:15377"/>
        <dbReference type="ChEBI" id="CHEBI:15378"/>
        <dbReference type="ChEBI" id="CHEBI:57643"/>
        <dbReference type="ChEBI" id="CHEBI:58608"/>
        <dbReference type="EC" id="3.1.4.4"/>
    </reaction>
</comment>
<name>A0A2U1Q7G2_ARTAN</name>
<keyword evidence="9" id="KW-0442">Lipid degradation</keyword>
<evidence type="ECO:0000256" key="8">
    <source>
        <dbReference type="ARBA" id="ARBA00022837"/>
    </source>
</evidence>
<evidence type="ECO:0000256" key="12">
    <source>
        <dbReference type="ARBA" id="ARBA00042228"/>
    </source>
</evidence>
<keyword evidence="8" id="KW-0106">Calcium</keyword>
<sequence>MALYRDGVGSDPGLKGVPGTYFPLRRGGKVTLYQDAHVDGSVQSFKLDRGLKYVQKDCWRDICDAIRQARRLIYIAGWSINHKVQLVRYGAKARDSFLGELLKSKSEEGVRVLLLVWDDPTSKSILGYKTEGVMQTHDEETRVFFKYSKVQVLLCPRSAGKGSWAKKEGETIYTHHQNSVIVDADAGIKRRITAFVGGLDLCRGRYDTPEHSLFSTLHTLHKDDYHNPNYKGSTVGCPREPWHDLHCRIEGPAAYDVLQNFEERWLRASKPRGLSKMSKFSDDVLLKVDRIPDILGITDARYSSEKDPEGWHVQVFRSIDSNSVKGFPKDLKEAASKNLVCGKNVLTDMSIHTAYVTAIRSAQHFIYIENECFLGSSYNWNDHKGLASTVTWLSIEGISGLSDEVWRDVMGYLRAVEELEVWNCEELLSLGEKEEENDNSGCNHLTSLKIMVLWGCKNLDRCSCPDNIESLTIGCCDSITCVSFPTGGCQKLKSLTIGFCDQLSGKELEKVLLSTSTSMLEVVWIYGWPNLKSVNELTKFIRLTQLKISNCRSIESFPADVLPTFTSLKRLTIVGCENMDVASFGLWPPNLGFLSIGCLKKPISQLGPQTFPASLVDLILRGASGEEDDVTSGSRLSHILPSSLTRLYLWNFESLETVSTGLQHLTSLQHLFISGCPKMNDLPETLLPSLLSLEIGGCTDEMKEKTSRRGSYWPCISYIPRVNIR</sequence>
<dbReference type="PANTHER" id="PTHR18896:SF161">
    <property type="entry name" value="PHOSPHOLIPASE D"/>
    <property type="match status" value="1"/>
</dbReference>
<dbReference type="Gene3D" id="3.30.870.10">
    <property type="entry name" value="Endonuclease Chain A"/>
    <property type="match status" value="1"/>
</dbReference>
<evidence type="ECO:0000256" key="13">
    <source>
        <dbReference type="ARBA" id="ARBA00042781"/>
    </source>
</evidence>
<keyword evidence="6" id="KW-0677">Repeat</keyword>
<dbReference type="GO" id="GO:0005886">
    <property type="term" value="C:plasma membrane"/>
    <property type="evidence" value="ECO:0007669"/>
    <property type="project" value="TreeGrafter"/>
</dbReference>
<dbReference type="AlphaFoldDB" id="A0A2U1Q7G2"/>
<evidence type="ECO:0000256" key="11">
    <source>
        <dbReference type="ARBA" id="ARBA00041119"/>
    </source>
</evidence>
<evidence type="ECO:0000256" key="2">
    <source>
        <dbReference type="ARBA" id="ARBA00001913"/>
    </source>
</evidence>
<dbReference type="EMBL" id="PKPP01000345">
    <property type="protein sequence ID" value="PWA93944.1"/>
    <property type="molecule type" value="Genomic_DNA"/>
</dbReference>
<dbReference type="FunFam" id="3.30.870.10:FF:000025">
    <property type="entry name" value="Phospholipase D delta"/>
    <property type="match status" value="1"/>
</dbReference>
<evidence type="ECO:0000256" key="1">
    <source>
        <dbReference type="ARBA" id="ARBA00000798"/>
    </source>
</evidence>
<dbReference type="InterPro" id="IPR015679">
    <property type="entry name" value="PLipase_D_fam"/>
</dbReference>
<evidence type="ECO:0000256" key="9">
    <source>
        <dbReference type="ARBA" id="ARBA00022963"/>
    </source>
</evidence>
<dbReference type="EC" id="3.1.4.4" evidence="4"/>
<evidence type="ECO:0000313" key="16">
    <source>
        <dbReference type="Proteomes" id="UP000245207"/>
    </source>
</evidence>
<dbReference type="GO" id="GO:0009395">
    <property type="term" value="P:phospholipid catabolic process"/>
    <property type="evidence" value="ECO:0007669"/>
    <property type="project" value="TreeGrafter"/>
</dbReference>
<feature type="domain" description="PLD phosphodiesterase" evidence="14">
    <location>
        <begin position="171"/>
        <end position="205"/>
    </location>
</feature>
<dbReference type="SUPFAM" id="SSF52047">
    <property type="entry name" value="RNI-like"/>
    <property type="match status" value="1"/>
</dbReference>